<evidence type="ECO:0000313" key="3">
    <source>
        <dbReference type="EMBL" id="SEI79238.1"/>
    </source>
</evidence>
<accession>A0A1H6TGS9</accession>
<dbReference type="Pfam" id="PF19783">
    <property type="entry name" value="DUF6268"/>
    <property type="match status" value="1"/>
</dbReference>
<evidence type="ECO:0000256" key="1">
    <source>
        <dbReference type="SAM" id="SignalP"/>
    </source>
</evidence>
<dbReference type="Proteomes" id="UP000199403">
    <property type="component" value="Unassembled WGS sequence"/>
</dbReference>
<protein>
    <recommendedName>
        <fullName evidence="2">DUF6268 domain-containing protein</fullName>
    </recommendedName>
</protein>
<name>A0A1H6TGS9_9BACT</name>
<keyword evidence="4" id="KW-1185">Reference proteome</keyword>
<evidence type="ECO:0000313" key="4">
    <source>
        <dbReference type="Proteomes" id="UP000199403"/>
    </source>
</evidence>
<sequence length="312" mass="35287">MRTVHFTSKCFYLISLLLFSFNMYAQDFEFIKIQSAYYPKQTIEETAIDGEIGFFEWGVQVAIPQPIKRNRKTVLIHRIEYGNLRVITEANPTLGGRVKAERYYHSISYNLGLFQSLNPNWRLVVNFAPTLASDLEETLSGDDLLYQANALLINTKNENFKYGLGLAYTTLIGRQLLIPTGFIKYDTRKLELDLVLPSKYSLMFKTHSNLFTYGLRAGLNGGVFNNTTEIQTVSSSIDEVGYSRLVVGPAISWKLKNAINITLQGGMAVGRRLELVDIDGEIIDRTPQAAPYFAVGLSFTPKYKNFEEGQNN</sequence>
<evidence type="ECO:0000259" key="2">
    <source>
        <dbReference type="Pfam" id="PF19783"/>
    </source>
</evidence>
<keyword evidence="1" id="KW-0732">Signal</keyword>
<dbReference type="InterPro" id="IPR046235">
    <property type="entry name" value="DUF6268"/>
</dbReference>
<reference evidence="4" key="1">
    <citation type="submission" date="2016-10" db="EMBL/GenBank/DDBJ databases">
        <authorList>
            <person name="Varghese N."/>
            <person name="Submissions S."/>
        </authorList>
    </citation>
    <scope>NUCLEOTIDE SEQUENCE [LARGE SCALE GENOMIC DNA]</scope>
    <source>
        <strain evidence="4">IBRC-M 10761</strain>
    </source>
</reference>
<proteinExistence type="predicted"/>
<dbReference type="STRING" id="1416801.SAMN05192553_101305"/>
<dbReference type="AlphaFoldDB" id="A0A1H6TGS9"/>
<organism evidence="3 4">
    <name type="scientific">Cyclobacterium xiamenense</name>
    <dbReference type="NCBI Taxonomy" id="1297121"/>
    <lineage>
        <taxon>Bacteria</taxon>
        <taxon>Pseudomonadati</taxon>
        <taxon>Bacteroidota</taxon>
        <taxon>Cytophagia</taxon>
        <taxon>Cytophagales</taxon>
        <taxon>Cyclobacteriaceae</taxon>
        <taxon>Cyclobacterium</taxon>
    </lineage>
</organism>
<feature type="chain" id="PRO_5011462630" description="DUF6268 domain-containing protein" evidence="1">
    <location>
        <begin position="26"/>
        <end position="312"/>
    </location>
</feature>
<feature type="domain" description="DUF6268" evidence="2">
    <location>
        <begin position="105"/>
        <end position="277"/>
    </location>
</feature>
<feature type="signal peptide" evidence="1">
    <location>
        <begin position="1"/>
        <end position="25"/>
    </location>
</feature>
<dbReference type="EMBL" id="FNZH01000001">
    <property type="protein sequence ID" value="SEI79238.1"/>
    <property type="molecule type" value="Genomic_DNA"/>
</dbReference>
<gene>
    <name evidence="3" type="ORF">SAMN05192553_101305</name>
</gene>